<evidence type="ECO:0000313" key="1">
    <source>
        <dbReference type="EMBL" id="CAK9048287.1"/>
    </source>
</evidence>
<accession>A0ABP0MC27</accession>
<reference evidence="1 2" key="1">
    <citation type="submission" date="2024-02" db="EMBL/GenBank/DDBJ databases">
        <authorList>
            <person name="Chen Y."/>
            <person name="Shah S."/>
            <person name="Dougan E. K."/>
            <person name="Thang M."/>
            <person name="Chan C."/>
        </authorList>
    </citation>
    <scope>NUCLEOTIDE SEQUENCE [LARGE SCALE GENOMIC DNA]</scope>
</reference>
<feature type="non-terminal residue" evidence="1">
    <location>
        <position position="51"/>
    </location>
</feature>
<name>A0ABP0MC27_9DINO</name>
<dbReference type="EMBL" id="CAXAMM010020602">
    <property type="protein sequence ID" value="CAK9048287.1"/>
    <property type="molecule type" value="Genomic_DNA"/>
</dbReference>
<proteinExistence type="predicted"/>
<sequence>VERDSWDEQRLRALCARHGWDFEWMTEARRLISFADAQTLQTKTNLGEKRQ</sequence>
<dbReference type="Proteomes" id="UP001642464">
    <property type="component" value="Unassembled WGS sequence"/>
</dbReference>
<feature type="non-terminal residue" evidence="1">
    <location>
        <position position="1"/>
    </location>
</feature>
<gene>
    <name evidence="1" type="ORF">SCF082_LOCUS26912</name>
</gene>
<organism evidence="1 2">
    <name type="scientific">Durusdinium trenchii</name>
    <dbReference type="NCBI Taxonomy" id="1381693"/>
    <lineage>
        <taxon>Eukaryota</taxon>
        <taxon>Sar</taxon>
        <taxon>Alveolata</taxon>
        <taxon>Dinophyceae</taxon>
        <taxon>Suessiales</taxon>
        <taxon>Symbiodiniaceae</taxon>
        <taxon>Durusdinium</taxon>
    </lineage>
</organism>
<evidence type="ECO:0000313" key="2">
    <source>
        <dbReference type="Proteomes" id="UP001642464"/>
    </source>
</evidence>
<keyword evidence="2" id="KW-1185">Reference proteome</keyword>
<comment type="caution">
    <text evidence="1">The sequence shown here is derived from an EMBL/GenBank/DDBJ whole genome shotgun (WGS) entry which is preliminary data.</text>
</comment>
<protein>
    <submittedName>
        <fullName evidence="1">Uncharacterized protein</fullName>
    </submittedName>
</protein>